<name>A0A7G2IV55_CITFR</name>
<dbReference type="AlphaFoldDB" id="A0A7G2IV55"/>
<organism evidence="1 2">
    <name type="scientific">Citrobacter freundii</name>
    <dbReference type="NCBI Taxonomy" id="546"/>
    <lineage>
        <taxon>Bacteria</taxon>
        <taxon>Pseudomonadati</taxon>
        <taxon>Pseudomonadota</taxon>
        <taxon>Gammaproteobacteria</taxon>
        <taxon>Enterobacterales</taxon>
        <taxon>Enterobacteriaceae</taxon>
        <taxon>Citrobacter</taxon>
        <taxon>Citrobacter freundii complex</taxon>
    </lineage>
</organism>
<comment type="caution">
    <text evidence="1">The sequence shown here is derived from an EMBL/GenBank/DDBJ whole genome shotgun (WGS) entry which is preliminary data.</text>
</comment>
<protein>
    <submittedName>
        <fullName evidence="1">Uncharacterized protein</fullName>
    </submittedName>
</protein>
<evidence type="ECO:0000313" key="2">
    <source>
        <dbReference type="Proteomes" id="UP000019194"/>
    </source>
</evidence>
<proteinExistence type="predicted"/>
<dbReference type="EMBL" id="CBWP010000058">
    <property type="protein sequence ID" value="CDL39384.1"/>
    <property type="molecule type" value="Genomic_DNA"/>
</dbReference>
<sequence length="47" mass="5555">MYICTKYHQSREISDFVLLSEIEKLDVTEHVKKLATVSGFHHFLLFT</sequence>
<dbReference type="Proteomes" id="UP000019194">
    <property type="component" value="Unassembled WGS sequence"/>
</dbReference>
<evidence type="ECO:0000313" key="1">
    <source>
        <dbReference type="EMBL" id="CDL39384.1"/>
    </source>
</evidence>
<accession>A0A7G2IV55</accession>
<reference evidence="1 2" key="1">
    <citation type="submission" date="2013-10" db="EMBL/GenBank/DDBJ databases">
        <title>Antibiotic resistance diversity of beta-lactamase producers in the General Hospital Vienna.</title>
        <authorList>
            <person name="Barisic I."/>
            <person name="Mitteregger D."/>
            <person name="Hirschl A.M."/>
            <person name="Noehammer C."/>
            <person name="Wiesinger-Mayr H."/>
        </authorList>
    </citation>
    <scope>NUCLEOTIDE SEQUENCE [LARGE SCALE GENOMIC DNA]</scope>
    <source>
        <strain evidence="1 2">ISC11</strain>
    </source>
</reference>